<dbReference type="Proteomes" id="UP000315677">
    <property type="component" value="Unassembled WGS sequence"/>
</dbReference>
<reference evidence="1 2" key="1">
    <citation type="submission" date="2019-06" db="EMBL/GenBank/DDBJ databases">
        <title>Sequencing the genomes of 1000 actinobacteria strains.</title>
        <authorList>
            <person name="Klenk H.-P."/>
        </authorList>
    </citation>
    <scope>NUCLEOTIDE SEQUENCE [LARGE SCALE GENOMIC DNA]</scope>
    <source>
        <strain evidence="1 2">DSM 45301</strain>
    </source>
</reference>
<evidence type="ECO:0000313" key="2">
    <source>
        <dbReference type="Proteomes" id="UP000315677"/>
    </source>
</evidence>
<sequence length="328" mass="34360">MNTLPRLSGPAELVAAVPTMLGFYPHESLVVVFTGGTGGQVILTARIDLVPPDRVDAQVRSFLGDVLARTPEITGIATVIISMEKRHDVAGAVELEATNLGLNARSTVWTPQITAGGGRWECCEPCPCGGEVPPPASTPFALASTVETGRVIAADRAALAQLADPVNWPTLARRRRLLDLTAVPADGPALLTAAARASAGPLDEDQILALGAALTGEDTLTAALTHCLGKNALAAEAVWLQLTRELPDPYAAHPAALLTIAALLRGDGALANIAVDRALSADPAHRLAQLLRRLVAVGIRPDALRELLDDARTAQLDTPPPARPRRIR</sequence>
<dbReference type="AlphaFoldDB" id="A0A543CX78"/>
<dbReference type="InterPro" id="IPR025447">
    <property type="entry name" value="DUF4192"/>
</dbReference>
<keyword evidence="2" id="KW-1185">Reference proteome</keyword>
<comment type="caution">
    <text evidence="1">The sequence shown here is derived from an EMBL/GenBank/DDBJ whole genome shotgun (WGS) entry which is preliminary data.</text>
</comment>
<proteinExistence type="predicted"/>
<protein>
    <submittedName>
        <fullName evidence="1">Uncharacterized protein DUF4192</fullName>
    </submittedName>
</protein>
<accession>A0A543CX78</accession>
<name>A0A543CX78_9PSEU</name>
<gene>
    <name evidence="1" type="ORF">FB558_8603</name>
</gene>
<organism evidence="1 2">
    <name type="scientific">Pseudonocardia kunmingensis</name>
    <dbReference type="NCBI Taxonomy" id="630975"/>
    <lineage>
        <taxon>Bacteria</taxon>
        <taxon>Bacillati</taxon>
        <taxon>Actinomycetota</taxon>
        <taxon>Actinomycetes</taxon>
        <taxon>Pseudonocardiales</taxon>
        <taxon>Pseudonocardiaceae</taxon>
        <taxon>Pseudonocardia</taxon>
    </lineage>
</organism>
<dbReference type="Pfam" id="PF13830">
    <property type="entry name" value="DUF4192"/>
    <property type="match status" value="1"/>
</dbReference>
<dbReference type="EMBL" id="VFPA01000009">
    <property type="protein sequence ID" value="TQM01702.1"/>
    <property type="molecule type" value="Genomic_DNA"/>
</dbReference>
<evidence type="ECO:0000313" key="1">
    <source>
        <dbReference type="EMBL" id="TQM01702.1"/>
    </source>
</evidence>